<dbReference type="Proteomes" id="UP000772434">
    <property type="component" value="Unassembled WGS sequence"/>
</dbReference>
<dbReference type="AlphaFoldDB" id="A0A9P5PX11"/>
<gene>
    <name evidence="1" type="ORF">BDP27DRAFT_1419486</name>
</gene>
<evidence type="ECO:0000313" key="1">
    <source>
        <dbReference type="EMBL" id="KAF9070961.1"/>
    </source>
</evidence>
<comment type="caution">
    <text evidence="1">The sequence shown here is derived from an EMBL/GenBank/DDBJ whole genome shotgun (WGS) entry which is preliminary data.</text>
</comment>
<protein>
    <submittedName>
        <fullName evidence="1">Uncharacterized protein</fullName>
    </submittedName>
</protein>
<sequence length="244" mass="27362">MSVVYAPIGLCKTWMHKHHNFGKGDPCLWPQPWHPRVGHLAVIPNPTDSLTHQLHWTWFHPSPSNYEVIVLGSVVGLVKLASPLTLKIRNACTTFLMSLSHLPNEFLHDKYMVQGHDQLRKYSLALSKPGELSMVSLQLACLQQVGLETFACCQWLEKWLPCLRDVNHGFPLESFIISTFVGNSSTAADLYQIGVPMWLVRNETVLPIASLGIVVATLDKDWTSKLPVHGSDLCINISDEQPLH</sequence>
<dbReference type="OrthoDB" id="2634326at2759"/>
<accession>A0A9P5PX11</accession>
<organism evidence="1 2">
    <name type="scientific">Rhodocollybia butyracea</name>
    <dbReference type="NCBI Taxonomy" id="206335"/>
    <lineage>
        <taxon>Eukaryota</taxon>
        <taxon>Fungi</taxon>
        <taxon>Dikarya</taxon>
        <taxon>Basidiomycota</taxon>
        <taxon>Agaricomycotina</taxon>
        <taxon>Agaricomycetes</taxon>
        <taxon>Agaricomycetidae</taxon>
        <taxon>Agaricales</taxon>
        <taxon>Marasmiineae</taxon>
        <taxon>Omphalotaceae</taxon>
        <taxon>Rhodocollybia</taxon>
    </lineage>
</organism>
<dbReference type="EMBL" id="JADNRY010000036">
    <property type="protein sequence ID" value="KAF9070961.1"/>
    <property type="molecule type" value="Genomic_DNA"/>
</dbReference>
<keyword evidence="2" id="KW-1185">Reference proteome</keyword>
<evidence type="ECO:0000313" key="2">
    <source>
        <dbReference type="Proteomes" id="UP000772434"/>
    </source>
</evidence>
<reference evidence="1" key="1">
    <citation type="submission" date="2020-11" db="EMBL/GenBank/DDBJ databases">
        <authorList>
            <consortium name="DOE Joint Genome Institute"/>
            <person name="Ahrendt S."/>
            <person name="Riley R."/>
            <person name="Andreopoulos W."/>
            <person name="Labutti K."/>
            <person name="Pangilinan J."/>
            <person name="Ruiz-Duenas F.J."/>
            <person name="Barrasa J.M."/>
            <person name="Sanchez-Garcia M."/>
            <person name="Camarero S."/>
            <person name="Miyauchi S."/>
            <person name="Serrano A."/>
            <person name="Linde D."/>
            <person name="Babiker R."/>
            <person name="Drula E."/>
            <person name="Ayuso-Fernandez I."/>
            <person name="Pacheco R."/>
            <person name="Padilla G."/>
            <person name="Ferreira P."/>
            <person name="Barriuso J."/>
            <person name="Kellner H."/>
            <person name="Castanera R."/>
            <person name="Alfaro M."/>
            <person name="Ramirez L."/>
            <person name="Pisabarro A.G."/>
            <person name="Kuo A."/>
            <person name="Tritt A."/>
            <person name="Lipzen A."/>
            <person name="He G."/>
            <person name="Yan M."/>
            <person name="Ng V."/>
            <person name="Cullen D."/>
            <person name="Martin F."/>
            <person name="Rosso M.-N."/>
            <person name="Henrissat B."/>
            <person name="Hibbett D."/>
            <person name="Martinez A.T."/>
            <person name="Grigoriev I.V."/>
        </authorList>
    </citation>
    <scope>NUCLEOTIDE SEQUENCE</scope>
    <source>
        <strain evidence="1">AH 40177</strain>
    </source>
</reference>
<proteinExistence type="predicted"/>
<name>A0A9P5PX11_9AGAR</name>